<dbReference type="EMBL" id="QYBA01000137">
    <property type="protein sequence ID" value="TKY91733.1"/>
    <property type="molecule type" value="Genomic_DNA"/>
</dbReference>
<keyword evidence="1" id="KW-0378">Hydrolase</keyword>
<evidence type="ECO:0000313" key="1">
    <source>
        <dbReference type="EMBL" id="TKY91733.1"/>
    </source>
</evidence>
<proteinExistence type="predicted"/>
<protein>
    <submittedName>
        <fullName evidence="1">Protease Lon-related BREX system protein BrxL</fullName>
    </submittedName>
</protein>
<dbReference type="Proteomes" id="UP000315423">
    <property type="component" value="Unassembled WGS sequence"/>
</dbReference>
<organism evidence="1 2">
    <name type="scientific">Candidatus Methanomarinus sp</name>
    <dbReference type="NCBI Taxonomy" id="3386244"/>
    <lineage>
        <taxon>Archaea</taxon>
        <taxon>Methanobacteriati</taxon>
        <taxon>Methanobacteriota</taxon>
        <taxon>Stenosarchaea group</taxon>
        <taxon>Methanomicrobia</taxon>
        <taxon>Methanosarcinales</taxon>
        <taxon>ANME-2 cluster</taxon>
        <taxon>Candidatus Methanocomedenaceae</taxon>
        <taxon>Candidatus Methanomarinus</taxon>
    </lineage>
</organism>
<evidence type="ECO:0000313" key="2">
    <source>
        <dbReference type="Proteomes" id="UP000315423"/>
    </source>
</evidence>
<name>A0AC61SAR0_9EURY</name>
<sequence>MDTYNLDDLDNKLSTIFPGRIVKKDLVRQMKSGINVPVYVLEYLLGKYCASTDKKIVEEGLEYVKDTLSKHYCRPDESEKIKSYIKEKNGYRVIDKIKVRLIETENQYWASLTNLGIDFVNIPEDYITKYEKLLEGGIWALIDVGYDEEVFHKGKNRPFLIRNLKPIQSATINLDDIRDKRANFSRDEWLDLILRSIGMEPSHEDMTQRQKLLLLTRLIPLVENNYNLIELGPRGTGKSFVFREVTPFSILLSGGRTTVSNLFMHMGTGRVGLVGFWDVIAFDEVAGIKFADSETVQILRDYMELGSFSRGKEEVSATASMVFNGNIDDIETALESGHLFAPLPVEMQTPAFIERLHCYIPGWELNKLQTDSFTTHYGFIVDYLSEIFREMKKYNYINVIDNYFSLGNKMSTRDSRAINKTVSGLVKILHPDGNFTKDELREYLIFAIEMKYRIIEQLKKIGGAEYWKYHHSYIDNETGIEEFVEVPEIVKYRSRKIELGKPKVGRIYGLAATGFGGSLIILEVESMPGRGHLKMTGGLQKTIKESISTAYDYLRANYEKYDIEKNYFYSHDIHFQAVEIAIPKEGPSAGITIATVLLSAATSRKIKSNMAMTGELTIHGEVLPVGGISEKATAAYENGIEIIIVPKRNEKDVENLSEEIKKKINFIFVEHIDQVINEAFVEGPIFSGEKIEYESPQLPAKSEVSEEIEEHKMLCPDHGNVSLGYLQIEYSRPILICGDCEKTLILNCNKFVLDTNILVTRLFSNLLETDFFDGKTILIPETVVDEINNWKNHDDKWDLYKIAIGEIKKIRSAHDQGKLKYQVIGKEALYSELIEKGRPDKIIAKDAEKEDAIVITGDKDFFSINPDISVITYRYYPPKEDEIIEIRIVGESDGDGVGYYKNYTIFVHNIGNRRGEKVTAKIIDVFFNKRIATAYIIE</sequence>
<reference evidence="1" key="1">
    <citation type="submission" date="2018-09" db="EMBL/GenBank/DDBJ databases">
        <title>A genomic encyclopedia of anaerobic methanotrophic archaea.</title>
        <authorList>
            <person name="Skennerton C.T."/>
            <person name="Chadwick G.L."/>
            <person name="Laso-Perez R."/>
            <person name="Leu A.O."/>
            <person name="Speth D.R."/>
            <person name="Yu H."/>
            <person name="Morgan-Lang C."/>
            <person name="Hatzenpichler R."/>
            <person name="Goudeau D."/>
            <person name="Malmstrom R."/>
            <person name="Woyke T."/>
            <person name="Hallam S."/>
            <person name="Tyson G.W."/>
            <person name="Wegener G."/>
            <person name="Boetius A."/>
            <person name="Orphan V.J."/>
        </authorList>
    </citation>
    <scope>NUCLEOTIDE SEQUENCE</scope>
    <source>
        <strain evidence="1">CONS3730D10UFb2</strain>
    </source>
</reference>
<keyword evidence="1" id="KW-0645">Protease</keyword>
<gene>
    <name evidence="1" type="primary">brxL</name>
    <name evidence="1" type="ORF">C5S46_04285</name>
</gene>
<accession>A0AC61SAR0</accession>
<comment type="caution">
    <text evidence="1">The sequence shown here is derived from an EMBL/GenBank/DDBJ whole genome shotgun (WGS) entry which is preliminary data.</text>
</comment>